<name>A0ACA9KAT5_9GLOM</name>
<dbReference type="Proteomes" id="UP000789702">
    <property type="component" value="Unassembled WGS sequence"/>
</dbReference>
<comment type="caution">
    <text evidence="1">The sequence shown here is derived from an EMBL/GenBank/DDBJ whole genome shotgun (WGS) entry which is preliminary data.</text>
</comment>
<gene>
    <name evidence="1" type="ORF">DHETER_LOCUS1339</name>
</gene>
<evidence type="ECO:0000313" key="1">
    <source>
        <dbReference type="EMBL" id="CAG8462302.1"/>
    </source>
</evidence>
<reference evidence="1" key="1">
    <citation type="submission" date="2021-06" db="EMBL/GenBank/DDBJ databases">
        <authorList>
            <person name="Kallberg Y."/>
            <person name="Tangrot J."/>
            <person name="Rosling A."/>
        </authorList>
    </citation>
    <scope>NUCLEOTIDE SEQUENCE</scope>
    <source>
        <strain evidence="1">IL203A</strain>
    </source>
</reference>
<sequence>YDEILAIQICHGLRPEFTECTPTCYVQLASQCMDANPSNRPSASYIYDELSRWYNIVNHNVAKDKNELTILKEFQSADTIIPKSSTKLPICPKDKFTSRLLNFKNLSESISSLSTELLKINGSKKCEFSISDD</sequence>
<evidence type="ECO:0000313" key="2">
    <source>
        <dbReference type="Proteomes" id="UP000789702"/>
    </source>
</evidence>
<keyword evidence="2" id="KW-1185">Reference proteome</keyword>
<feature type="non-terminal residue" evidence="1">
    <location>
        <position position="1"/>
    </location>
</feature>
<dbReference type="EMBL" id="CAJVPU010000798">
    <property type="protein sequence ID" value="CAG8462302.1"/>
    <property type="molecule type" value="Genomic_DNA"/>
</dbReference>
<proteinExistence type="predicted"/>
<organism evidence="1 2">
    <name type="scientific">Dentiscutata heterogama</name>
    <dbReference type="NCBI Taxonomy" id="1316150"/>
    <lineage>
        <taxon>Eukaryota</taxon>
        <taxon>Fungi</taxon>
        <taxon>Fungi incertae sedis</taxon>
        <taxon>Mucoromycota</taxon>
        <taxon>Glomeromycotina</taxon>
        <taxon>Glomeromycetes</taxon>
        <taxon>Diversisporales</taxon>
        <taxon>Gigasporaceae</taxon>
        <taxon>Dentiscutata</taxon>
    </lineage>
</organism>
<accession>A0ACA9KAT5</accession>
<protein>
    <submittedName>
        <fullName evidence="1">478_t:CDS:1</fullName>
    </submittedName>
</protein>